<accession>A0A9P8TIV8</accession>
<evidence type="ECO:0000313" key="1">
    <source>
        <dbReference type="EMBL" id="KAH3680016.1"/>
    </source>
</evidence>
<dbReference type="Proteomes" id="UP000774326">
    <property type="component" value="Unassembled WGS sequence"/>
</dbReference>
<proteinExistence type="predicted"/>
<protein>
    <submittedName>
        <fullName evidence="1">Uncharacterized protein</fullName>
    </submittedName>
</protein>
<name>A0A9P8TIV8_WICPI</name>
<dbReference type="EMBL" id="JAEUBG010004811">
    <property type="protein sequence ID" value="KAH3680016.1"/>
    <property type="molecule type" value="Genomic_DNA"/>
</dbReference>
<dbReference type="AlphaFoldDB" id="A0A9P8TIV8"/>
<reference evidence="1" key="1">
    <citation type="journal article" date="2021" name="Open Biol.">
        <title>Shared evolutionary footprints suggest mitochondrial oxidative damage underlies multiple complex I losses in fungi.</title>
        <authorList>
            <person name="Schikora-Tamarit M.A."/>
            <person name="Marcet-Houben M."/>
            <person name="Nosek J."/>
            <person name="Gabaldon T."/>
        </authorList>
    </citation>
    <scope>NUCLEOTIDE SEQUENCE</scope>
    <source>
        <strain evidence="1">CBS2887</strain>
    </source>
</reference>
<gene>
    <name evidence="1" type="ORF">WICPIJ_008449</name>
</gene>
<sequence length="98" mass="10833">MFNNLTLQNTTDKSMFQLFRNTTFLEVTIGLRKVNIQSRGGGSVNLSSQGLLTELTISTPETNDSTTSANLKVLEMDIALALPFTWMVAFLQSAMKID</sequence>
<organism evidence="1 2">
    <name type="scientific">Wickerhamomyces pijperi</name>
    <name type="common">Yeast</name>
    <name type="synonym">Pichia pijperi</name>
    <dbReference type="NCBI Taxonomy" id="599730"/>
    <lineage>
        <taxon>Eukaryota</taxon>
        <taxon>Fungi</taxon>
        <taxon>Dikarya</taxon>
        <taxon>Ascomycota</taxon>
        <taxon>Saccharomycotina</taxon>
        <taxon>Saccharomycetes</taxon>
        <taxon>Phaffomycetales</taxon>
        <taxon>Wickerhamomycetaceae</taxon>
        <taxon>Wickerhamomyces</taxon>
    </lineage>
</organism>
<keyword evidence="2" id="KW-1185">Reference proteome</keyword>
<evidence type="ECO:0000313" key="2">
    <source>
        <dbReference type="Proteomes" id="UP000774326"/>
    </source>
</evidence>
<comment type="caution">
    <text evidence="1">The sequence shown here is derived from an EMBL/GenBank/DDBJ whole genome shotgun (WGS) entry which is preliminary data.</text>
</comment>
<reference evidence="1" key="2">
    <citation type="submission" date="2021-01" db="EMBL/GenBank/DDBJ databases">
        <authorList>
            <person name="Schikora-Tamarit M.A."/>
        </authorList>
    </citation>
    <scope>NUCLEOTIDE SEQUENCE</scope>
    <source>
        <strain evidence="1">CBS2887</strain>
    </source>
</reference>